<evidence type="ECO:0000313" key="1">
    <source>
        <dbReference type="EMBL" id="MPC38318.1"/>
    </source>
</evidence>
<name>A0A5B7EZ78_PORTR</name>
<dbReference type="Proteomes" id="UP000324222">
    <property type="component" value="Unassembled WGS sequence"/>
</dbReference>
<accession>A0A5B7EZ78</accession>
<dbReference type="AlphaFoldDB" id="A0A5B7EZ78"/>
<sequence length="78" mass="8575">MTGIGFRGAGLSSTSEAYASQRFSAKGRVRPAWTNPAFCREMLTFITGLAGSSDVSSYSRRVEASFFLWEKWLARGLS</sequence>
<dbReference type="EMBL" id="VSRR010004037">
    <property type="protein sequence ID" value="MPC38318.1"/>
    <property type="molecule type" value="Genomic_DNA"/>
</dbReference>
<reference evidence="1 2" key="1">
    <citation type="submission" date="2019-05" db="EMBL/GenBank/DDBJ databases">
        <title>Another draft genome of Portunus trituberculatus and its Hox gene families provides insights of decapod evolution.</title>
        <authorList>
            <person name="Jeong J.-H."/>
            <person name="Song I."/>
            <person name="Kim S."/>
            <person name="Choi T."/>
            <person name="Kim D."/>
            <person name="Ryu S."/>
            <person name="Kim W."/>
        </authorList>
    </citation>
    <scope>NUCLEOTIDE SEQUENCE [LARGE SCALE GENOMIC DNA]</scope>
    <source>
        <tissue evidence="1">Muscle</tissue>
    </source>
</reference>
<comment type="caution">
    <text evidence="1">The sequence shown here is derived from an EMBL/GenBank/DDBJ whole genome shotgun (WGS) entry which is preliminary data.</text>
</comment>
<proteinExistence type="predicted"/>
<evidence type="ECO:0000313" key="2">
    <source>
        <dbReference type="Proteomes" id="UP000324222"/>
    </source>
</evidence>
<protein>
    <submittedName>
        <fullName evidence="1">Uncharacterized protein</fullName>
    </submittedName>
</protein>
<keyword evidence="2" id="KW-1185">Reference proteome</keyword>
<gene>
    <name evidence="1" type="ORF">E2C01_031823</name>
</gene>
<organism evidence="1 2">
    <name type="scientific">Portunus trituberculatus</name>
    <name type="common">Swimming crab</name>
    <name type="synonym">Neptunus trituberculatus</name>
    <dbReference type="NCBI Taxonomy" id="210409"/>
    <lineage>
        <taxon>Eukaryota</taxon>
        <taxon>Metazoa</taxon>
        <taxon>Ecdysozoa</taxon>
        <taxon>Arthropoda</taxon>
        <taxon>Crustacea</taxon>
        <taxon>Multicrustacea</taxon>
        <taxon>Malacostraca</taxon>
        <taxon>Eumalacostraca</taxon>
        <taxon>Eucarida</taxon>
        <taxon>Decapoda</taxon>
        <taxon>Pleocyemata</taxon>
        <taxon>Brachyura</taxon>
        <taxon>Eubrachyura</taxon>
        <taxon>Portunoidea</taxon>
        <taxon>Portunidae</taxon>
        <taxon>Portuninae</taxon>
        <taxon>Portunus</taxon>
    </lineage>
</organism>